<sequence length="245" mass="26371">MPWAVAAAVIGVAGSAAVSRSNQKKAEEAQKKQQAGIDRQQQLAEEQLARYYDLYGGLEEGLAQENRDFDSEANKTKAAEEAAATVTSTFSNLRQKLNSTPGLDPSSDRYQKMLVKLGIQEAGQSAAAQTGARRQIEQDGQARKLNTLSLGKGLPAQAAAGMAAATNGYGQLASQYGAQAARDSYGFGRMVGDVLNNKTFQDNVSSWFKKNPEIQITDSSANNNVSIYPYQEQQAPALQLEEFNP</sequence>
<proteinExistence type="predicted"/>
<name>A0ABZ0CNB4_9BURK</name>
<protein>
    <submittedName>
        <fullName evidence="2">Uncharacterized protein</fullName>
    </submittedName>
</protein>
<keyword evidence="3" id="KW-1185">Reference proteome</keyword>
<evidence type="ECO:0000256" key="1">
    <source>
        <dbReference type="SAM" id="MobiDB-lite"/>
    </source>
</evidence>
<dbReference type="Proteomes" id="UP001303946">
    <property type="component" value="Chromosome"/>
</dbReference>
<dbReference type="EMBL" id="CP136336">
    <property type="protein sequence ID" value="WOB06455.1"/>
    <property type="molecule type" value="Genomic_DNA"/>
</dbReference>
<accession>A0ABZ0CNB4</accession>
<dbReference type="RefSeq" id="WP_316698901.1">
    <property type="nucleotide sequence ID" value="NZ_CP136336.1"/>
</dbReference>
<gene>
    <name evidence="2" type="ORF">RXV79_16155</name>
</gene>
<reference evidence="2 3" key="1">
    <citation type="submission" date="2023-10" db="EMBL/GenBank/DDBJ databases">
        <title>Bacteria for the degradation of biodegradable plastic PBAT(Polybutylene adipate terephthalate).</title>
        <authorList>
            <person name="Weon H.-Y."/>
            <person name="Yeon J."/>
        </authorList>
    </citation>
    <scope>NUCLEOTIDE SEQUENCE [LARGE SCALE GENOMIC DNA]</scope>
    <source>
        <strain evidence="2 3">SBD 7-3</strain>
    </source>
</reference>
<feature type="region of interest" description="Disordered" evidence="1">
    <location>
        <begin position="19"/>
        <end position="40"/>
    </location>
</feature>
<evidence type="ECO:0000313" key="2">
    <source>
        <dbReference type="EMBL" id="WOB06455.1"/>
    </source>
</evidence>
<organism evidence="2 3">
    <name type="scientific">Piscinibacter gummiphilus</name>
    <dbReference type="NCBI Taxonomy" id="946333"/>
    <lineage>
        <taxon>Bacteria</taxon>
        <taxon>Pseudomonadati</taxon>
        <taxon>Pseudomonadota</taxon>
        <taxon>Betaproteobacteria</taxon>
        <taxon>Burkholderiales</taxon>
        <taxon>Sphaerotilaceae</taxon>
        <taxon>Piscinibacter</taxon>
    </lineage>
</organism>
<evidence type="ECO:0000313" key="3">
    <source>
        <dbReference type="Proteomes" id="UP001303946"/>
    </source>
</evidence>